<name>A0AAW5KMS1_9FIRM</name>
<keyword evidence="3" id="KW-1185">Reference proteome</keyword>
<organism evidence="2 4">
    <name type="scientific">Ruminococcus bicirculans</name>
    <name type="common">ex Wegman et al. 2014</name>
    <dbReference type="NCBI Taxonomy" id="1160721"/>
    <lineage>
        <taxon>Bacteria</taxon>
        <taxon>Bacillati</taxon>
        <taxon>Bacillota</taxon>
        <taxon>Clostridia</taxon>
        <taxon>Eubacteriales</taxon>
        <taxon>Oscillospiraceae</taxon>
        <taxon>Ruminococcus</taxon>
    </lineage>
</organism>
<proteinExistence type="predicted"/>
<protein>
    <recommendedName>
        <fullName evidence="5">RNA polymerase sigma factor 70 region 4 type 2 domain-containing protein</fullName>
    </recommendedName>
</protein>
<evidence type="ECO:0000313" key="3">
    <source>
        <dbReference type="Proteomes" id="UP000027600"/>
    </source>
</evidence>
<dbReference type="Gene3D" id="1.20.140.160">
    <property type="match status" value="1"/>
</dbReference>
<evidence type="ECO:0000313" key="4">
    <source>
        <dbReference type="Proteomes" id="UP001206236"/>
    </source>
</evidence>
<dbReference type="EMBL" id="HF545617">
    <property type="protein sequence ID" value="CCO06322.1"/>
    <property type="molecule type" value="Genomic_DNA"/>
</dbReference>
<dbReference type="RefSeq" id="WP_022126884.1">
    <property type="nucleotide sequence ID" value="NZ_CAKVXH010000030.1"/>
</dbReference>
<dbReference type="Proteomes" id="UP000027600">
    <property type="component" value="Chromosome II"/>
</dbReference>
<dbReference type="SUPFAM" id="SSF88659">
    <property type="entry name" value="Sigma3 and sigma4 domains of RNA polymerase sigma factors"/>
    <property type="match status" value="1"/>
</dbReference>
<dbReference type="EMBL" id="JANGCN010000031">
    <property type="protein sequence ID" value="MCQ5153938.1"/>
    <property type="molecule type" value="Genomic_DNA"/>
</dbReference>
<evidence type="ECO:0000313" key="1">
    <source>
        <dbReference type="EMBL" id="CCO06322.1"/>
    </source>
</evidence>
<gene>
    <name evidence="2" type="ORF">NE632_11565</name>
    <name evidence="1" type="ORF">RBI_II00568</name>
</gene>
<evidence type="ECO:0008006" key="5">
    <source>
        <dbReference type="Google" id="ProtNLM"/>
    </source>
</evidence>
<sequence length="146" mass="17551">MSYNHGLEEKKFKEQWQKTAEEYRKAGMTEKQIAEIYEFDREVFNSNRRYREKTVGLFDNSNSRTLTVYDDYSTNNRYGWIDEIEDMEVYSQIMSLPEIWREAFTMYIFDGYTQNEISSILLRNQSNISRVIDKIAEILRSQFSNA</sequence>
<dbReference type="InterPro" id="IPR013324">
    <property type="entry name" value="RNA_pol_sigma_r3/r4-like"/>
</dbReference>
<dbReference type="AlphaFoldDB" id="A0AAW5KMS1"/>
<reference evidence="1 3" key="1">
    <citation type="journal article" date="2014" name="Int. J. Syst. Evol. Microbiol.">
        <title>Complete genome of a new Firmicutes species belonging to the dominant human colonic microbiota ('Ruminococcus bicirculans') reveals two chromosomes and a selective capacity to utilize plant glucans.</title>
        <authorList>
            <consortium name="NISC Comparative Sequencing Program"/>
            <person name="Wegmann U."/>
            <person name="Louis P."/>
            <person name="Goesmann A."/>
            <person name="Henrissat B."/>
            <person name="Duncan S.H."/>
            <person name="Flint H.J."/>
        </authorList>
    </citation>
    <scope>NUCLEOTIDE SEQUENCE [LARGE SCALE GENOMIC DNA]</scope>
    <source>
        <strain evidence="1 3">80/3</strain>
    </source>
</reference>
<dbReference type="Proteomes" id="UP001206236">
    <property type="component" value="Unassembled WGS sequence"/>
</dbReference>
<accession>A0AAW5KMS1</accession>
<evidence type="ECO:0000313" key="2">
    <source>
        <dbReference type="EMBL" id="MCQ5153938.1"/>
    </source>
</evidence>
<dbReference type="KEGG" id="rus:RBI_II00568"/>
<reference evidence="2" key="2">
    <citation type="submission" date="2022-06" db="EMBL/GenBank/DDBJ databases">
        <title>Isolation of gut microbiota from human fecal samples.</title>
        <authorList>
            <person name="Pamer E.G."/>
            <person name="Barat B."/>
            <person name="Waligurski E."/>
            <person name="Medina S."/>
            <person name="Paddock L."/>
            <person name="Mostad J."/>
        </authorList>
    </citation>
    <scope>NUCLEOTIDE SEQUENCE</scope>
    <source>
        <strain evidence="2">DFI.5.57</strain>
    </source>
</reference>